<dbReference type="AlphaFoldDB" id="A0AA38PP62"/>
<evidence type="ECO:0000256" key="1">
    <source>
        <dbReference type="SAM" id="MobiDB-lite"/>
    </source>
</evidence>
<accession>A0AA38PP62</accession>
<name>A0AA38PP62_9AGAR</name>
<proteinExistence type="predicted"/>
<comment type="caution">
    <text evidence="2">The sequence shown here is derived from an EMBL/GenBank/DDBJ whole genome shotgun (WGS) entry which is preliminary data.</text>
</comment>
<evidence type="ECO:0000313" key="3">
    <source>
        <dbReference type="Proteomes" id="UP001163850"/>
    </source>
</evidence>
<feature type="region of interest" description="Disordered" evidence="1">
    <location>
        <begin position="240"/>
        <end position="266"/>
    </location>
</feature>
<evidence type="ECO:0000313" key="2">
    <source>
        <dbReference type="EMBL" id="KAJ3979011.1"/>
    </source>
</evidence>
<feature type="compositionally biased region" description="Acidic residues" evidence="1">
    <location>
        <begin position="240"/>
        <end position="253"/>
    </location>
</feature>
<dbReference type="EMBL" id="MU802545">
    <property type="protein sequence ID" value="KAJ3979011.1"/>
    <property type="molecule type" value="Genomic_DNA"/>
</dbReference>
<sequence length="725" mass="81458">MATCRINIPESWDPLDRSTPSFRETCSFGSYLMGSEDSLTIDLTGKKVQTLRRKDGKLPCPCGAESHARFSFKKLRALITRPGPHPGPQESPFPDPDNRNYELLPTFHAEQSIPSQSTSDTPVDHHISTRIAPTPRLPSSTHHAMLNTTRLSPIDDMFMAASGLPISVDNNHMQQNEFDMNEITLLGRDEEGSEAEGEYRMEAHQGLNGDVAENEGMCYHSPIILISNACVIEPYEGDDSLESEYEDEDENPLEENPSSNIDHHTSSKSIEEATAFLARFNIIVDPVYRITICTECAIPVPFAHMHTHQWTKYSIKLSLPFECRLPKKAEILLHLSLLGANQPHDIAYERITPIHGVKTIQGYKSAACKLLEHSDTFTIASNAREKSAVFAQSRWDELLDSVDIVALSRTISTIESPTYPLFEKLRSTGREYYQEVSKSIAKLPVLVRRYIASSSSSNLKDKPFHCPQEIKTVIKDSDRTLQFIAFLIVNHKAPVDSFSIPLHPYVSAKLADLHTALENDSSPESAPKRSFHQAVWAILSRPSDEYIQNKLMCPFTCFLIATTLKVSGCSVRADVIPPIIAEPQWCFRATACEEILKSQGEFNGDPMLAYTTCVQRFITDSQPVLFTTLRQNMNLFKALSHNQQGLPRFNWNIERTIVSIYGFPVTVSSFIDGIHGTLKTVTYQIERLFRGCPYQDVLAAIDTATIPNHIGQPNWFRDRPTNTDI</sequence>
<dbReference type="Proteomes" id="UP001163850">
    <property type="component" value="Unassembled WGS sequence"/>
</dbReference>
<reference evidence="2" key="1">
    <citation type="submission" date="2022-08" db="EMBL/GenBank/DDBJ databases">
        <authorList>
            <consortium name="DOE Joint Genome Institute"/>
            <person name="Min B."/>
            <person name="Riley R."/>
            <person name="Sierra-Patev S."/>
            <person name="Naranjo-Ortiz M."/>
            <person name="Looney B."/>
            <person name="Konkel Z."/>
            <person name="Slot J.C."/>
            <person name="Sakamoto Y."/>
            <person name="Steenwyk J.L."/>
            <person name="Rokas A."/>
            <person name="Carro J."/>
            <person name="Camarero S."/>
            <person name="Ferreira P."/>
            <person name="Molpeceres G."/>
            <person name="Ruiz-Duenas F.J."/>
            <person name="Serrano A."/>
            <person name="Henrissat B."/>
            <person name="Drula E."/>
            <person name="Hughes K.W."/>
            <person name="Mata J.L."/>
            <person name="Ishikawa N.K."/>
            <person name="Vargas-Isla R."/>
            <person name="Ushijima S."/>
            <person name="Smith C.A."/>
            <person name="Ahrendt S."/>
            <person name="Andreopoulos W."/>
            <person name="He G."/>
            <person name="Labutti K."/>
            <person name="Lipzen A."/>
            <person name="Ng V."/>
            <person name="Sandor L."/>
            <person name="Barry K."/>
            <person name="Martinez A.T."/>
            <person name="Xiao Y."/>
            <person name="Gibbons J.G."/>
            <person name="Terashima K."/>
            <person name="Hibbett D.S."/>
            <person name="Grigoriev I.V."/>
        </authorList>
    </citation>
    <scope>NUCLEOTIDE SEQUENCE</scope>
    <source>
        <strain evidence="2">TFB7829</strain>
    </source>
</reference>
<organism evidence="2 3">
    <name type="scientific">Lentinula detonsa</name>
    <dbReference type="NCBI Taxonomy" id="2804962"/>
    <lineage>
        <taxon>Eukaryota</taxon>
        <taxon>Fungi</taxon>
        <taxon>Dikarya</taxon>
        <taxon>Basidiomycota</taxon>
        <taxon>Agaricomycotina</taxon>
        <taxon>Agaricomycetes</taxon>
        <taxon>Agaricomycetidae</taxon>
        <taxon>Agaricales</taxon>
        <taxon>Marasmiineae</taxon>
        <taxon>Omphalotaceae</taxon>
        <taxon>Lentinula</taxon>
    </lineage>
</organism>
<gene>
    <name evidence="2" type="ORF">F5890DRAFT_1559326</name>
</gene>
<protein>
    <submittedName>
        <fullName evidence="2">Uncharacterized protein</fullName>
    </submittedName>
</protein>